<evidence type="ECO:0000313" key="2">
    <source>
        <dbReference type="EMBL" id="VEL31809.1"/>
    </source>
</evidence>
<protein>
    <submittedName>
        <fullName evidence="2">Uncharacterized protein</fullName>
    </submittedName>
</protein>
<accession>A0A3S5CS18</accession>
<comment type="caution">
    <text evidence="2">The sequence shown here is derived from an EMBL/GenBank/DDBJ whole genome shotgun (WGS) entry which is preliminary data.</text>
</comment>
<dbReference type="Proteomes" id="UP000784294">
    <property type="component" value="Unassembled WGS sequence"/>
</dbReference>
<evidence type="ECO:0000313" key="3">
    <source>
        <dbReference type="Proteomes" id="UP000784294"/>
    </source>
</evidence>
<reference evidence="2" key="1">
    <citation type="submission" date="2018-11" db="EMBL/GenBank/DDBJ databases">
        <authorList>
            <consortium name="Pathogen Informatics"/>
        </authorList>
    </citation>
    <scope>NUCLEOTIDE SEQUENCE</scope>
</reference>
<evidence type="ECO:0000256" key="1">
    <source>
        <dbReference type="SAM" id="MobiDB-lite"/>
    </source>
</evidence>
<feature type="compositionally biased region" description="Basic and acidic residues" evidence="1">
    <location>
        <begin position="215"/>
        <end position="237"/>
    </location>
</feature>
<keyword evidence="3" id="KW-1185">Reference proteome</keyword>
<feature type="compositionally biased region" description="Basic and acidic residues" evidence="1">
    <location>
        <begin position="92"/>
        <end position="102"/>
    </location>
</feature>
<proteinExistence type="predicted"/>
<feature type="compositionally biased region" description="Polar residues" evidence="1">
    <location>
        <begin position="169"/>
        <end position="188"/>
    </location>
</feature>
<feature type="region of interest" description="Disordered" evidence="1">
    <location>
        <begin position="92"/>
        <end position="188"/>
    </location>
</feature>
<sequence>MGHTNRLCLPIDSVAHARANPLQAISTTVMTLNNGILGQVQQTTVPRIIFNPKVAINRLHNGLTQARCIGNGCNRLEGTKSDLAAYVRNGTDETRVSDEKHASSPKLQSSRQLISLPDEDSDSAKRNGTLHLVSKLHCSSGGSGTGEGDNSISVDSKVKLKPPSGALFDSSQISSKPEFSLPHSTGSTFSSMKRLKLGILDAPRSSRIISDNTSTEEKPDIIDEIKKGFSEKEDIPN</sequence>
<dbReference type="AlphaFoldDB" id="A0A3S5CS18"/>
<name>A0A3S5CS18_9PLAT</name>
<feature type="region of interest" description="Disordered" evidence="1">
    <location>
        <begin position="208"/>
        <end position="237"/>
    </location>
</feature>
<dbReference type="EMBL" id="CAAALY010126797">
    <property type="protein sequence ID" value="VEL31809.1"/>
    <property type="molecule type" value="Genomic_DNA"/>
</dbReference>
<gene>
    <name evidence="2" type="ORF">PXEA_LOCUS25249</name>
</gene>
<organism evidence="2 3">
    <name type="scientific">Protopolystoma xenopodis</name>
    <dbReference type="NCBI Taxonomy" id="117903"/>
    <lineage>
        <taxon>Eukaryota</taxon>
        <taxon>Metazoa</taxon>
        <taxon>Spiralia</taxon>
        <taxon>Lophotrochozoa</taxon>
        <taxon>Platyhelminthes</taxon>
        <taxon>Monogenea</taxon>
        <taxon>Polyopisthocotylea</taxon>
        <taxon>Polystomatidea</taxon>
        <taxon>Polystomatidae</taxon>
        <taxon>Protopolystoma</taxon>
    </lineage>
</organism>